<name>A0A4R6IIV8_9SPHI</name>
<dbReference type="AlphaFoldDB" id="A0A4R6IIV8"/>
<accession>A0A4R6IIV8</accession>
<sequence>MKIKKKDHDNLTQAARYLERAQMLLERAQYSSPVISFVGQIKETTNDLEAMSKQLNIDIQEFTH</sequence>
<comment type="caution">
    <text evidence="1">The sequence shown here is derived from an EMBL/GenBank/DDBJ whole genome shotgun (WGS) entry which is preliminary data.</text>
</comment>
<evidence type="ECO:0000313" key="2">
    <source>
        <dbReference type="Proteomes" id="UP000295499"/>
    </source>
</evidence>
<protein>
    <submittedName>
        <fullName evidence="1">Uncharacterized protein</fullName>
    </submittedName>
</protein>
<evidence type="ECO:0000313" key="1">
    <source>
        <dbReference type="EMBL" id="TDO21907.1"/>
    </source>
</evidence>
<organism evidence="1 2">
    <name type="scientific">Pedobacter duraquae</name>
    <dbReference type="NCBI Taxonomy" id="425511"/>
    <lineage>
        <taxon>Bacteria</taxon>
        <taxon>Pseudomonadati</taxon>
        <taxon>Bacteroidota</taxon>
        <taxon>Sphingobacteriia</taxon>
        <taxon>Sphingobacteriales</taxon>
        <taxon>Sphingobacteriaceae</taxon>
        <taxon>Pedobacter</taxon>
    </lineage>
</organism>
<keyword evidence="2" id="KW-1185">Reference proteome</keyword>
<dbReference type="RefSeq" id="WP_133556792.1">
    <property type="nucleotide sequence ID" value="NZ_SNWM01000003.1"/>
</dbReference>
<gene>
    <name evidence="1" type="ORF">CLV32_3015</name>
</gene>
<proteinExistence type="predicted"/>
<dbReference type="EMBL" id="SNWM01000003">
    <property type="protein sequence ID" value="TDO21907.1"/>
    <property type="molecule type" value="Genomic_DNA"/>
</dbReference>
<reference evidence="1 2" key="1">
    <citation type="submission" date="2019-03" db="EMBL/GenBank/DDBJ databases">
        <title>Genomic Encyclopedia of Archaeal and Bacterial Type Strains, Phase II (KMG-II): from individual species to whole genera.</title>
        <authorList>
            <person name="Goeker M."/>
        </authorList>
    </citation>
    <scope>NUCLEOTIDE SEQUENCE [LARGE SCALE GENOMIC DNA]</scope>
    <source>
        <strain evidence="1 2">DSM 19034</strain>
    </source>
</reference>
<dbReference type="Proteomes" id="UP000295499">
    <property type="component" value="Unassembled WGS sequence"/>
</dbReference>